<feature type="domain" description="Collagen type XV/XVIII trimerization" evidence="5">
    <location>
        <begin position="652"/>
        <end position="697"/>
    </location>
</feature>
<evidence type="ECO:0000256" key="2">
    <source>
        <dbReference type="SAM" id="MobiDB-lite"/>
    </source>
</evidence>
<accession>A0A8R2HU96</accession>
<feature type="compositionally biased region" description="Basic and acidic residues" evidence="2">
    <location>
        <begin position="365"/>
        <end position="381"/>
    </location>
</feature>
<feature type="compositionally biased region" description="Pro residues" evidence="2">
    <location>
        <begin position="459"/>
        <end position="476"/>
    </location>
</feature>
<feature type="compositionally biased region" description="Basic and acidic residues" evidence="2">
    <location>
        <begin position="519"/>
        <end position="532"/>
    </location>
</feature>
<dbReference type="GO" id="GO:0031012">
    <property type="term" value="C:extracellular matrix"/>
    <property type="evidence" value="ECO:0007669"/>
    <property type="project" value="TreeGrafter"/>
</dbReference>
<feature type="compositionally biased region" description="Basic and acidic residues" evidence="2">
    <location>
        <begin position="435"/>
        <end position="452"/>
    </location>
</feature>
<dbReference type="InterPro" id="IPR045463">
    <property type="entry name" value="XV/XVIII_trimerization_dom"/>
</dbReference>
<dbReference type="GO" id="GO:0005615">
    <property type="term" value="C:extracellular space"/>
    <property type="evidence" value="ECO:0007669"/>
    <property type="project" value="TreeGrafter"/>
</dbReference>
<evidence type="ECO:0000313" key="7">
    <source>
        <dbReference type="Proteomes" id="UP000005204"/>
    </source>
</evidence>
<feature type="region of interest" description="Disordered" evidence="2">
    <location>
        <begin position="148"/>
        <end position="604"/>
    </location>
</feature>
<feature type="compositionally biased region" description="Basic and acidic residues" evidence="2">
    <location>
        <begin position="592"/>
        <end position="604"/>
    </location>
</feature>
<organism evidence="6 7">
    <name type="scientific">Bombyx mori</name>
    <name type="common">Silk moth</name>
    <dbReference type="NCBI Taxonomy" id="7091"/>
    <lineage>
        <taxon>Eukaryota</taxon>
        <taxon>Metazoa</taxon>
        <taxon>Ecdysozoa</taxon>
        <taxon>Arthropoda</taxon>
        <taxon>Hexapoda</taxon>
        <taxon>Insecta</taxon>
        <taxon>Pterygota</taxon>
        <taxon>Neoptera</taxon>
        <taxon>Endopterygota</taxon>
        <taxon>Lepidoptera</taxon>
        <taxon>Glossata</taxon>
        <taxon>Ditrysia</taxon>
        <taxon>Bombycoidea</taxon>
        <taxon>Bombycidae</taxon>
        <taxon>Bombycinae</taxon>
        <taxon>Bombyx</taxon>
    </lineage>
</organism>
<reference evidence="7" key="1">
    <citation type="journal article" date="2008" name="Insect Biochem. Mol. Biol.">
        <title>The genome of a lepidopteran model insect, the silkworm Bombyx mori.</title>
        <authorList>
            <consortium name="International Silkworm Genome Consortium"/>
        </authorList>
    </citation>
    <scope>NUCLEOTIDE SEQUENCE [LARGE SCALE GENOMIC DNA]</scope>
    <source>
        <strain evidence="7">p50T</strain>
    </source>
</reference>
<dbReference type="InterPro" id="IPR016186">
    <property type="entry name" value="C-type_lectin-like/link_sf"/>
</dbReference>
<dbReference type="Proteomes" id="UP000005204">
    <property type="component" value="Unassembled WGS sequence"/>
</dbReference>
<dbReference type="GO" id="GO:0030020">
    <property type="term" value="F:extracellular matrix structural constituent conferring tensile strength"/>
    <property type="evidence" value="ECO:0007669"/>
    <property type="project" value="TreeGrafter"/>
</dbReference>
<dbReference type="Pfam" id="PF06482">
    <property type="entry name" value="Endostatin"/>
    <property type="match status" value="1"/>
</dbReference>
<keyword evidence="3" id="KW-0812">Transmembrane</keyword>
<dbReference type="EnsemblMetazoa" id="XM_021352418.2">
    <property type="protein sequence ID" value="XP_021208093.2"/>
    <property type="gene ID" value="LOC101739616"/>
</dbReference>
<evidence type="ECO:0000256" key="3">
    <source>
        <dbReference type="SAM" id="Phobius"/>
    </source>
</evidence>
<feature type="compositionally biased region" description="Low complexity" evidence="2">
    <location>
        <begin position="159"/>
        <end position="172"/>
    </location>
</feature>
<protein>
    <recommendedName>
        <fullName evidence="8">Collagen alpha-1(XVIII) chain-like</fullName>
    </recommendedName>
</protein>
<dbReference type="InterPro" id="IPR010515">
    <property type="entry name" value="Collagenase_NC10/endostatin"/>
</dbReference>
<dbReference type="PANTHER" id="PTHR24023:SF958">
    <property type="entry name" value="COLLAGEN ALPHA-1(I) CHAIN"/>
    <property type="match status" value="1"/>
</dbReference>
<dbReference type="Pfam" id="PF20010">
    <property type="entry name" value="Collagen_trimer"/>
    <property type="match status" value="1"/>
</dbReference>
<dbReference type="SUPFAM" id="SSF56436">
    <property type="entry name" value="C-type lectin-like"/>
    <property type="match status" value="1"/>
</dbReference>
<dbReference type="GO" id="GO:0030198">
    <property type="term" value="P:extracellular matrix organization"/>
    <property type="evidence" value="ECO:0007669"/>
    <property type="project" value="TreeGrafter"/>
</dbReference>
<proteinExistence type="predicted"/>
<name>A0A8R2HU96_BOMMO</name>
<feature type="region of interest" description="Disordered" evidence="2">
    <location>
        <begin position="908"/>
        <end position="936"/>
    </location>
</feature>
<evidence type="ECO:0008006" key="8">
    <source>
        <dbReference type="Google" id="ProtNLM"/>
    </source>
</evidence>
<dbReference type="InterPro" id="IPR016187">
    <property type="entry name" value="CTDL_fold"/>
</dbReference>
<keyword evidence="3" id="KW-0472">Membrane</keyword>
<reference evidence="6" key="2">
    <citation type="submission" date="2022-06" db="UniProtKB">
        <authorList>
            <consortium name="EnsemblMetazoa"/>
        </authorList>
    </citation>
    <scope>IDENTIFICATION</scope>
    <source>
        <strain evidence="6">p50T (Dazao)</strain>
    </source>
</reference>
<dbReference type="Gene3D" id="3.40.1620.70">
    <property type="match status" value="1"/>
</dbReference>
<feature type="compositionally biased region" description="Basic and acidic residues" evidence="2">
    <location>
        <begin position="915"/>
        <end position="930"/>
    </location>
</feature>
<dbReference type="InterPro" id="IPR050149">
    <property type="entry name" value="Collagen_superfamily"/>
</dbReference>
<dbReference type="GeneID" id="101739616"/>
<dbReference type="AlphaFoldDB" id="A0A8R2HU96"/>
<dbReference type="RefSeq" id="XP_021208093.2">
    <property type="nucleotide sequence ID" value="XM_021352418.3"/>
</dbReference>
<feature type="transmembrane region" description="Helical" evidence="3">
    <location>
        <begin position="46"/>
        <end position="70"/>
    </location>
</feature>
<feature type="domain" description="Collagenase NC10/endostatin" evidence="4">
    <location>
        <begin position="734"/>
        <end position="899"/>
    </location>
</feature>
<feature type="compositionally biased region" description="Pro residues" evidence="2">
    <location>
        <begin position="219"/>
        <end position="229"/>
    </location>
</feature>
<dbReference type="Gene3D" id="3.10.100.10">
    <property type="entry name" value="Mannose-Binding Protein A, subunit A"/>
    <property type="match status" value="1"/>
</dbReference>
<keyword evidence="3" id="KW-1133">Transmembrane helix</keyword>
<dbReference type="PANTHER" id="PTHR24023">
    <property type="entry name" value="COLLAGEN ALPHA"/>
    <property type="match status" value="1"/>
</dbReference>
<keyword evidence="7" id="KW-1185">Reference proteome</keyword>
<evidence type="ECO:0000256" key="1">
    <source>
        <dbReference type="ARBA" id="ARBA00023119"/>
    </source>
</evidence>
<dbReference type="KEGG" id="bmor:101739616"/>
<evidence type="ECO:0000313" key="6">
    <source>
        <dbReference type="EnsemblMetazoa" id="XP_021208093.2"/>
    </source>
</evidence>
<feature type="compositionally biased region" description="Pro residues" evidence="2">
    <location>
        <begin position="563"/>
        <end position="573"/>
    </location>
</feature>
<keyword evidence="1" id="KW-0176">Collagen</keyword>
<feature type="region of interest" description="Disordered" evidence="2">
    <location>
        <begin position="622"/>
        <end position="641"/>
    </location>
</feature>
<evidence type="ECO:0000259" key="4">
    <source>
        <dbReference type="Pfam" id="PF06482"/>
    </source>
</evidence>
<dbReference type="Pfam" id="PF01391">
    <property type="entry name" value="Collagen"/>
    <property type="match status" value="3"/>
</dbReference>
<sequence length="936" mass="96874">MYQGVCAKNVYCKEELEHTDLSVICIDNDVSVISKMAMVISQTTKAAIGGFLALMILGAVLVVGAAFGWFDPKREDEDTPAKISARLQGRTSFVTHRAVNPDENHLPVVSHSSPFYVGDKSGSTDATAVQGTCRCSLNDISQILEVMPELRGPPGPQGPTGADGTTGAPGKTGQIGDPGPAGPPGSKGDRGERGDTGNSGPEGQPGPKGDPGADGSPGPQGPQGPPGLPGPVTSALIESTGLYGSVNPGIQGPQGERGPMGLPGPQGERGYPGNKGERGLLGPKGDKGDRGYVGLRGPHGAKGEKGPPGRDGVPGLPGAHGRPSEKGEKGARGLPGLPGPPMPTISDNAVLSDITRTEASLLKGPKGDRGETGEKGEKGNRGLEGPQGFPGVDGKPGERGDIGPSGLPGTQGSTGLPGSKGERGEPGPPGPVAISRDDAMVMTKGDKGDAGPRGKRGHPGPPGPRGPPGLPGPPGTPGVNGPTGDIGLPGWAGPPGATGQPGPPGPKGEKGDSAVNPLDLEKIKGDKGDRGFDGNPGAPGKDGPRGPPGPPGTPASNVQYVPVPGPPGPPGPPGTSLGLPKDSVDTLTDSPGVRREPNTGKQRDPLQILRSLNHLVQYRQEPHGFRDSLDPLGEGSDLDDEEDGRAIVGTILFKTTDSLRRLGVNSPRGTLAYVLQEQALLIRVNNGWQYVAMGSLLALHAPPTNGPTRSPLQNILETSSLVHHKNPAVDGPVLRLAALNEPRTGDMHGVSSTNYECKRQAQRANMDGTFRAFISSRVQAIDSIVSWVDREIPVVNTRGDVLFNSWGEMFDGSGALFAHAPRIYSFSGQNVLMDPGWPTKAVWHGASSTGEPAMDAYCDAWHSSSPDKFGLASSLHTNKLLDQETYSCSSRLIVLCVEATPADTVRRKKRSSRYRTNEKLKFLKDSEKSNETSQSL</sequence>
<feature type="compositionally biased region" description="Low complexity" evidence="2">
    <location>
        <begin position="477"/>
        <end position="500"/>
    </location>
</feature>
<evidence type="ECO:0000259" key="5">
    <source>
        <dbReference type="Pfam" id="PF20010"/>
    </source>
</evidence>
<dbReference type="GO" id="GO:0005581">
    <property type="term" value="C:collagen trimer"/>
    <property type="evidence" value="ECO:0007669"/>
    <property type="project" value="UniProtKB-KW"/>
</dbReference>
<feature type="compositionally biased region" description="Basic and acidic residues" evidence="2">
    <location>
        <begin position="322"/>
        <end position="331"/>
    </location>
</feature>
<dbReference type="InterPro" id="IPR008160">
    <property type="entry name" value="Collagen"/>
</dbReference>